<dbReference type="InterPro" id="IPR036322">
    <property type="entry name" value="WD40_repeat_dom_sf"/>
</dbReference>
<reference evidence="3 4" key="1">
    <citation type="journal article" date="2018" name="Mol. Plant">
        <title>The genome of Artemisia annua provides insight into the evolution of Asteraceae family and artemisinin biosynthesis.</title>
        <authorList>
            <person name="Shen Q."/>
            <person name="Zhang L."/>
            <person name="Liao Z."/>
            <person name="Wang S."/>
            <person name="Yan T."/>
            <person name="Shi P."/>
            <person name="Liu M."/>
            <person name="Fu X."/>
            <person name="Pan Q."/>
            <person name="Wang Y."/>
            <person name="Lv Z."/>
            <person name="Lu X."/>
            <person name="Zhang F."/>
            <person name="Jiang W."/>
            <person name="Ma Y."/>
            <person name="Chen M."/>
            <person name="Hao X."/>
            <person name="Li L."/>
            <person name="Tang Y."/>
            <person name="Lv G."/>
            <person name="Zhou Y."/>
            <person name="Sun X."/>
            <person name="Brodelius P.E."/>
            <person name="Rose J.K.C."/>
            <person name="Tang K."/>
        </authorList>
    </citation>
    <scope>NUCLEOTIDE SEQUENCE [LARGE SCALE GENOMIC DNA]</scope>
    <source>
        <strain evidence="4">cv. Huhao1</strain>
        <tissue evidence="3">Leaf</tissue>
    </source>
</reference>
<dbReference type="OrthoDB" id="1897642at2759"/>
<protein>
    <submittedName>
        <fullName evidence="3">Transducin family protein / WD-40 repeat family protein</fullName>
    </submittedName>
</protein>
<dbReference type="InterPro" id="IPR001680">
    <property type="entry name" value="WD40_rpt"/>
</dbReference>
<comment type="caution">
    <text evidence="3">The sequence shown here is derived from an EMBL/GenBank/DDBJ whole genome shotgun (WGS) entry which is preliminary data.</text>
</comment>
<dbReference type="EMBL" id="PKPP01000085">
    <property type="protein sequence ID" value="PWA98051.1"/>
    <property type="molecule type" value="Genomic_DNA"/>
</dbReference>
<keyword evidence="1" id="KW-0175">Coiled coil</keyword>
<feature type="region of interest" description="Disordered" evidence="2">
    <location>
        <begin position="173"/>
        <end position="213"/>
    </location>
</feature>
<dbReference type="AlphaFoldDB" id="A0A2U1QJ53"/>
<evidence type="ECO:0000313" key="4">
    <source>
        <dbReference type="Proteomes" id="UP000245207"/>
    </source>
</evidence>
<keyword evidence="4" id="KW-1185">Reference proteome</keyword>
<evidence type="ECO:0000256" key="1">
    <source>
        <dbReference type="SAM" id="Coils"/>
    </source>
</evidence>
<sequence>MTAIEEDEEEALMALYEHRFKEVQHLRDRLDYYESQLNEAEKKLDETQRQLSRVRSRGSAKSSIENLVRVKKETTPSPLKLTKKCNVNLSDSQPEEDCKIINTQQKPTLHIPFVTLKRPSPFDVSSSEDSTEIRSQSCFSVPRFKKKPKLVKAAESQPNLVATQKRPPCVEMEESCDEPSKFGSRPLMLNKPEKAAESQARGTKKKSGKSKDRDLIEVVNSCSSPIKINCETSSYIPSQHKRKLRTLVLCPTNDELFVTSALDGIVNLWKIQGKGSHVIHQSSINAASLKQRRWPEDVAWHPNGSSMIFVYSADGGDSQIAVMDMNKGQKVTFLEHKPHVKGTINNVMFMPWDRNSFITGGNDHAVVHWSEKPGENCWKPNVLHKTNHTSAVMGVAGIKHTKTVISVGADRKIIGFDLETERTDIKHQIDSKCMSVLPNPRDSNLFMIQTGTPERQLRLYDMRLKGDEIHGFGWKQESSASQSSLINQAWSSDGLYLTSGSADPMIHIFDIRLNANQPSQSIKAHQKRVFKAAWHQSLPLLISISSDLNIGLHKII</sequence>
<gene>
    <name evidence="3" type="ORF">CTI12_AA023200</name>
</gene>
<dbReference type="PANTHER" id="PTHR47232">
    <property type="entry name" value="TRANSDUCIN FAMILY PROTEIN / WD-40 REPEAT FAMILY PROTEIN"/>
    <property type="match status" value="1"/>
</dbReference>
<dbReference type="PANTHER" id="PTHR47232:SF1">
    <property type="entry name" value="TRANSDUCIN FAMILY PROTEIN _ WD-40 REPEAT FAMILY PROTEIN"/>
    <property type="match status" value="1"/>
</dbReference>
<proteinExistence type="predicted"/>
<evidence type="ECO:0000313" key="3">
    <source>
        <dbReference type="EMBL" id="PWA98051.1"/>
    </source>
</evidence>
<accession>A0A2U1QJ53</accession>
<dbReference type="InterPro" id="IPR015943">
    <property type="entry name" value="WD40/YVTN_repeat-like_dom_sf"/>
</dbReference>
<feature type="coiled-coil region" evidence="1">
    <location>
        <begin position="23"/>
        <end position="57"/>
    </location>
</feature>
<organism evidence="3 4">
    <name type="scientific">Artemisia annua</name>
    <name type="common">Sweet wormwood</name>
    <dbReference type="NCBI Taxonomy" id="35608"/>
    <lineage>
        <taxon>Eukaryota</taxon>
        <taxon>Viridiplantae</taxon>
        <taxon>Streptophyta</taxon>
        <taxon>Embryophyta</taxon>
        <taxon>Tracheophyta</taxon>
        <taxon>Spermatophyta</taxon>
        <taxon>Magnoliopsida</taxon>
        <taxon>eudicotyledons</taxon>
        <taxon>Gunneridae</taxon>
        <taxon>Pentapetalae</taxon>
        <taxon>asterids</taxon>
        <taxon>campanulids</taxon>
        <taxon>Asterales</taxon>
        <taxon>Asteraceae</taxon>
        <taxon>Asteroideae</taxon>
        <taxon>Anthemideae</taxon>
        <taxon>Artemisiinae</taxon>
        <taxon>Artemisia</taxon>
    </lineage>
</organism>
<dbReference type="SMART" id="SM00320">
    <property type="entry name" value="WD40"/>
    <property type="match status" value="6"/>
</dbReference>
<evidence type="ECO:0000256" key="2">
    <source>
        <dbReference type="SAM" id="MobiDB-lite"/>
    </source>
</evidence>
<dbReference type="SUPFAM" id="SSF50978">
    <property type="entry name" value="WD40 repeat-like"/>
    <property type="match status" value="1"/>
</dbReference>
<dbReference type="STRING" id="35608.A0A2U1QJ53"/>
<name>A0A2U1QJ53_ARTAN</name>
<dbReference type="Gene3D" id="2.130.10.10">
    <property type="entry name" value="YVTN repeat-like/Quinoprotein amine dehydrogenase"/>
    <property type="match status" value="2"/>
</dbReference>
<dbReference type="Pfam" id="PF00400">
    <property type="entry name" value="WD40"/>
    <property type="match status" value="1"/>
</dbReference>
<dbReference type="Proteomes" id="UP000245207">
    <property type="component" value="Unassembled WGS sequence"/>
</dbReference>